<feature type="compositionally biased region" description="Basic and acidic residues" evidence="1">
    <location>
        <begin position="8"/>
        <end position="18"/>
    </location>
</feature>
<gene>
    <name evidence="2" type="ORF">Ahu01nite_079690</name>
</gene>
<evidence type="ECO:0000313" key="2">
    <source>
        <dbReference type="EMBL" id="GIE24867.1"/>
    </source>
</evidence>
<feature type="region of interest" description="Disordered" evidence="1">
    <location>
        <begin position="1"/>
        <end position="22"/>
    </location>
</feature>
<organism evidence="2 3">
    <name type="scientific">Winogradskya humida</name>
    <dbReference type="NCBI Taxonomy" id="113566"/>
    <lineage>
        <taxon>Bacteria</taxon>
        <taxon>Bacillati</taxon>
        <taxon>Actinomycetota</taxon>
        <taxon>Actinomycetes</taxon>
        <taxon>Micromonosporales</taxon>
        <taxon>Micromonosporaceae</taxon>
        <taxon>Winogradskya</taxon>
    </lineage>
</organism>
<comment type="caution">
    <text evidence="2">The sequence shown here is derived from an EMBL/GenBank/DDBJ whole genome shotgun (WGS) entry which is preliminary data.</text>
</comment>
<protein>
    <submittedName>
        <fullName evidence="2">Uncharacterized protein</fullName>
    </submittedName>
</protein>
<evidence type="ECO:0000256" key="1">
    <source>
        <dbReference type="SAM" id="MobiDB-lite"/>
    </source>
</evidence>
<evidence type="ECO:0000313" key="3">
    <source>
        <dbReference type="Proteomes" id="UP000603200"/>
    </source>
</evidence>
<reference evidence="2 3" key="1">
    <citation type="submission" date="2021-01" db="EMBL/GenBank/DDBJ databases">
        <title>Whole genome shotgun sequence of Actinoplanes humidus NBRC 14915.</title>
        <authorList>
            <person name="Komaki H."/>
            <person name="Tamura T."/>
        </authorList>
    </citation>
    <scope>NUCLEOTIDE SEQUENCE [LARGE SCALE GENOMIC DNA]</scope>
    <source>
        <strain evidence="2 3">NBRC 14915</strain>
    </source>
</reference>
<name>A0ABQ4A214_9ACTN</name>
<dbReference type="RefSeq" id="WP_203841856.1">
    <property type="nucleotide sequence ID" value="NZ_BAAATV010000001.1"/>
</dbReference>
<dbReference type="Proteomes" id="UP000603200">
    <property type="component" value="Unassembled WGS sequence"/>
</dbReference>
<dbReference type="EMBL" id="BOMN01000113">
    <property type="protein sequence ID" value="GIE24867.1"/>
    <property type="molecule type" value="Genomic_DNA"/>
</dbReference>
<accession>A0ABQ4A214</accession>
<keyword evidence="3" id="KW-1185">Reference proteome</keyword>
<sequence length="54" mass="6558">MYQSLPFADRRQRQDARPERHHSRCVLVGEKEFFNPADPADYREYRVVMGYGRR</sequence>
<proteinExistence type="predicted"/>